<evidence type="ECO:0000313" key="4">
    <source>
        <dbReference type="Proteomes" id="UP000094385"/>
    </source>
</evidence>
<keyword evidence="1" id="KW-0862">Zinc</keyword>
<dbReference type="GO" id="GO:0008270">
    <property type="term" value="F:zinc ion binding"/>
    <property type="evidence" value="ECO:0007669"/>
    <property type="project" value="UniProtKB-KW"/>
</dbReference>
<reference evidence="3 4" key="1">
    <citation type="journal article" date="2016" name="Proc. Natl. Acad. Sci. U.S.A.">
        <title>Comparative genomics of biotechnologically important yeasts.</title>
        <authorList>
            <person name="Riley R."/>
            <person name="Haridas S."/>
            <person name="Wolfe K.H."/>
            <person name="Lopes M.R."/>
            <person name="Hittinger C.T."/>
            <person name="Goeker M."/>
            <person name="Salamov A.A."/>
            <person name="Wisecaver J.H."/>
            <person name="Long T.M."/>
            <person name="Calvey C.H."/>
            <person name="Aerts A.L."/>
            <person name="Barry K.W."/>
            <person name="Choi C."/>
            <person name="Clum A."/>
            <person name="Coughlan A.Y."/>
            <person name="Deshpande S."/>
            <person name="Douglass A.P."/>
            <person name="Hanson S.J."/>
            <person name="Klenk H.-P."/>
            <person name="LaButti K.M."/>
            <person name="Lapidus A."/>
            <person name="Lindquist E.A."/>
            <person name="Lipzen A.M."/>
            <person name="Meier-Kolthoff J.P."/>
            <person name="Ohm R.A."/>
            <person name="Otillar R.P."/>
            <person name="Pangilinan J.L."/>
            <person name="Peng Y."/>
            <person name="Rokas A."/>
            <person name="Rosa C.A."/>
            <person name="Scheuner C."/>
            <person name="Sibirny A.A."/>
            <person name="Slot J.C."/>
            <person name="Stielow J.B."/>
            <person name="Sun H."/>
            <person name="Kurtzman C.P."/>
            <person name="Blackwell M."/>
            <person name="Grigoriev I.V."/>
            <person name="Jeffries T.W."/>
        </authorList>
    </citation>
    <scope>NUCLEOTIDE SEQUENCE [LARGE SCALE GENOMIC DNA]</scope>
    <source>
        <strain evidence="3 4">NRRL Y-11557</strain>
    </source>
</reference>
<evidence type="ECO:0000259" key="2">
    <source>
        <dbReference type="PROSITE" id="PS50158"/>
    </source>
</evidence>
<organism evidence="3 4">
    <name type="scientific">Lipomyces starkeyi NRRL Y-11557</name>
    <dbReference type="NCBI Taxonomy" id="675824"/>
    <lineage>
        <taxon>Eukaryota</taxon>
        <taxon>Fungi</taxon>
        <taxon>Dikarya</taxon>
        <taxon>Ascomycota</taxon>
        <taxon>Saccharomycotina</taxon>
        <taxon>Lipomycetes</taxon>
        <taxon>Lipomycetales</taxon>
        <taxon>Lipomycetaceae</taxon>
        <taxon>Lipomyces</taxon>
    </lineage>
</organism>
<dbReference type="OrthoDB" id="10407522at2759"/>
<dbReference type="SMART" id="SM00343">
    <property type="entry name" value="ZnF_C2HC"/>
    <property type="match status" value="2"/>
</dbReference>
<keyword evidence="1" id="KW-0863">Zinc-finger</keyword>
<dbReference type="SUPFAM" id="SSF57756">
    <property type="entry name" value="Retrovirus zinc finger-like domains"/>
    <property type="match status" value="1"/>
</dbReference>
<keyword evidence="1" id="KW-0479">Metal-binding</keyword>
<dbReference type="Proteomes" id="UP000094385">
    <property type="component" value="Unassembled WGS sequence"/>
</dbReference>
<proteinExistence type="predicted"/>
<sequence>MKEFPHIPDDVEAREVLARGLEPYGHLSSLTPVPSPHGTSANTSTFEIEVLLRDSRTIPPSRLRLWQSVRRIDADETHTQGRRYFYVKLGPPRKGIARSYCVYCHATDHLRADCVKAGSCTHCGKMGHFVGTCPGRRTRRFYDTAAGVDDGT</sequence>
<protein>
    <recommendedName>
        <fullName evidence="2">CCHC-type domain-containing protein</fullName>
    </recommendedName>
</protein>
<dbReference type="Gene3D" id="4.10.60.10">
    <property type="entry name" value="Zinc finger, CCHC-type"/>
    <property type="match status" value="1"/>
</dbReference>
<dbReference type="AlphaFoldDB" id="A0A1E3QH74"/>
<gene>
    <name evidence="3" type="ORF">LIPSTDRAFT_67341</name>
</gene>
<evidence type="ECO:0000313" key="3">
    <source>
        <dbReference type="EMBL" id="ODQ76442.1"/>
    </source>
</evidence>
<dbReference type="GO" id="GO:0003676">
    <property type="term" value="F:nucleic acid binding"/>
    <property type="evidence" value="ECO:0007669"/>
    <property type="project" value="InterPro"/>
</dbReference>
<accession>A0A1E3QH74</accession>
<dbReference type="PROSITE" id="PS50158">
    <property type="entry name" value="ZF_CCHC"/>
    <property type="match status" value="1"/>
</dbReference>
<feature type="domain" description="CCHC-type" evidence="2">
    <location>
        <begin position="120"/>
        <end position="134"/>
    </location>
</feature>
<dbReference type="InterPro" id="IPR036875">
    <property type="entry name" value="Znf_CCHC_sf"/>
</dbReference>
<name>A0A1E3QH74_LIPST</name>
<dbReference type="InterPro" id="IPR001878">
    <property type="entry name" value="Znf_CCHC"/>
</dbReference>
<dbReference type="EMBL" id="KV454289">
    <property type="protein sequence ID" value="ODQ76442.1"/>
    <property type="molecule type" value="Genomic_DNA"/>
</dbReference>
<evidence type="ECO:0000256" key="1">
    <source>
        <dbReference type="PROSITE-ProRule" id="PRU00047"/>
    </source>
</evidence>
<keyword evidence="4" id="KW-1185">Reference proteome</keyword>